<proteinExistence type="predicted"/>
<evidence type="ECO:0000313" key="2">
    <source>
        <dbReference type="Proteomes" id="UP000675920"/>
    </source>
</evidence>
<dbReference type="GO" id="GO:0008999">
    <property type="term" value="F:protein-N-terminal-alanine acetyltransferase activity"/>
    <property type="evidence" value="ECO:0007669"/>
    <property type="project" value="TreeGrafter"/>
</dbReference>
<organism evidence="2 3">
    <name type="scientific">Derxia gummosa DSM 723</name>
    <dbReference type="NCBI Taxonomy" id="1121388"/>
    <lineage>
        <taxon>Bacteria</taxon>
        <taxon>Pseudomonadati</taxon>
        <taxon>Pseudomonadota</taxon>
        <taxon>Betaproteobacteria</taxon>
        <taxon>Burkholderiales</taxon>
        <taxon>Alcaligenaceae</taxon>
        <taxon>Derxia</taxon>
    </lineage>
</organism>
<evidence type="ECO:0000313" key="3">
    <source>
        <dbReference type="RefSeq" id="WP_245591352.1"/>
    </source>
</evidence>
<evidence type="ECO:0000259" key="1">
    <source>
        <dbReference type="PROSITE" id="PS51186"/>
    </source>
</evidence>
<sequence length="179" mass="20083">MLYDSLPISDHELVELRPIVRSDIDRWYAYLSQPCVFEHTSWDLNSPEDLASHVLPLDGTSPEAMFRLAVSERASGLLVGTIGFHSVWPPDRRAELAYDLAPEIWGKGIGTHLVRLMVKWAHEHAGIARVQATVMPSNARSIAVLRNCGFEYEGLLRSYRVVRGRPGDFGMYSHIAGEP</sequence>
<dbReference type="Pfam" id="PF13302">
    <property type="entry name" value="Acetyltransf_3"/>
    <property type="match status" value="1"/>
</dbReference>
<dbReference type="GO" id="GO:1990189">
    <property type="term" value="F:protein N-terminal-serine acetyltransferase activity"/>
    <property type="evidence" value="ECO:0007669"/>
    <property type="project" value="TreeGrafter"/>
</dbReference>
<dbReference type="PANTHER" id="PTHR43441">
    <property type="entry name" value="RIBOSOMAL-PROTEIN-SERINE ACETYLTRANSFERASE"/>
    <property type="match status" value="1"/>
</dbReference>
<reference evidence="3" key="2">
    <citation type="journal article" date="2005" name="Arch. Biochem. Biophys.">
        <title>Structure and functions of the GNAT superfamily of acetyltransferases.</title>
        <authorList>
            <person name="Vetting M.W."/>
            <person name="S de Carvalho L.P."/>
            <person name="Yu M."/>
            <person name="Hegde S.S."/>
            <person name="Magnet S."/>
            <person name="Roderick S.L."/>
            <person name="Blanchard J.S."/>
        </authorList>
    </citation>
    <scope>NUCLEOTIDE SEQUENCE</scope>
</reference>
<name>A0A9U5C6J4_9BURK</name>
<accession>A0A9U5C6J4</accession>
<dbReference type="PANTHER" id="PTHR43441:SF11">
    <property type="entry name" value="RIBOSOMAL-PROTEIN-SERINE ACETYLTRANSFERASE"/>
    <property type="match status" value="1"/>
</dbReference>
<keyword evidence="2" id="KW-1185">Reference proteome</keyword>
<dbReference type="CDD" id="cd04301">
    <property type="entry name" value="NAT_SF"/>
    <property type="match status" value="1"/>
</dbReference>
<dbReference type="AlphaFoldDB" id="A0A9U5C6J4"/>
<feature type="domain" description="N-acetyltransferase" evidence="1">
    <location>
        <begin position="14"/>
        <end position="168"/>
    </location>
</feature>
<protein>
    <submittedName>
        <fullName evidence="3">GNAT family N-acetyltransferase</fullName>
        <ecNumber evidence="3">2.3.-.-</ecNumber>
    </submittedName>
</protein>
<reference evidence="3" key="4">
    <citation type="journal article" date="2016" name="Int. J. Mol. Sci.">
        <title>Structure and Functional Diversity of GCN5-Related N-Acetyltransferases (GNAT).</title>
        <authorList>
            <person name="Salah Ud-Din A.I."/>
            <person name="Tikhomirova A."/>
            <person name="Roujeinikova A."/>
        </authorList>
    </citation>
    <scope>NUCLEOTIDE SEQUENCE</scope>
</reference>
<dbReference type="Proteomes" id="UP000675920">
    <property type="component" value="Unplaced"/>
</dbReference>
<dbReference type="InterPro" id="IPR051908">
    <property type="entry name" value="Ribosomal_N-acetyltransferase"/>
</dbReference>
<dbReference type="PROSITE" id="PS51186">
    <property type="entry name" value="GNAT"/>
    <property type="match status" value="1"/>
</dbReference>
<dbReference type="SUPFAM" id="SSF55729">
    <property type="entry name" value="Acyl-CoA N-acyltransferases (Nat)"/>
    <property type="match status" value="1"/>
</dbReference>
<dbReference type="Gene3D" id="3.40.630.30">
    <property type="match status" value="1"/>
</dbReference>
<reference evidence="3" key="3">
    <citation type="journal article" date="2016" name="Biochemistry">
        <title>Bacterial GCN5-Related N-Acetyltransferases: From Resistance to Regulation.</title>
        <authorList>
            <person name="Favrot L."/>
            <person name="Blanchard J.S."/>
            <person name="Vergnolle O."/>
        </authorList>
    </citation>
    <scope>NUCLEOTIDE SEQUENCE</scope>
</reference>
<dbReference type="RefSeq" id="WP_245591352.1">
    <property type="nucleotide sequence ID" value="NZ_AXWS01000013.1"/>
</dbReference>
<reference evidence="3" key="5">
    <citation type="submission" date="2025-08" db="UniProtKB">
        <authorList>
            <consortium name="RefSeq"/>
        </authorList>
    </citation>
    <scope>IDENTIFICATION</scope>
</reference>
<dbReference type="InterPro" id="IPR016181">
    <property type="entry name" value="Acyl_CoA_acyltransferase"/>
</dbReference>
<dbReference type="EC" id="2.3.-.-" evidence="3"/>
<dbReference type="InterPro" id="IPR000182">
    <property type="entry name" value="GNAT_dom"/>
</dbReference>
<reference evidence="3" key="1">
    <citation type="journal article" date="2000" name="Annu. Rev. Biophys. Biomol. Struct.">
        <title>GCN5-related N-acetyltransferases: a structural overview.</title>
        <authorList>
            <person name="Dyda F."/>
            <person name="Klein D.C."/>
            <person name="Hickman A.B."/>
        </authorList>
    </citation>
    <scope>NUCLEOTIDE SEQUENCE</scope>
</reference>
<dbReference type="GO" id="GO:0005737">
    <property type="term" value="C:cytoplasm"/>
    <property type="evidence" value="ECO:0007669"/>
    <property type="project" value="TreeGrafter"/>
</dbReference>